<dbReference type="SMART" id="SM00173">
    <property type="entry name" value="RAS"/>
    <property type="match status" value="1"/>
</dbReference>
<keyword evidence="6" id="KW-1185">Reference proteome</keyword>
<evidence type="ECO:0000256" key="2">
    <source>
        <dbReference type="ARBA" id="ARBA00011984"/>
    </source>
</evidence>
<dbReference type="AlphaFoldDB" id="A0AAD9L4Y2"/>
<dbReference type="SMART" id="SM00175">
    <property type="entry name" value="RAB"/>
    <property type="match status" value="1"/>
</dbReference>
<dbReference type="InterPro" id="IPR001806">
    <property type="entry name" value="Small_GTPase"/>
</dbReference>
<comment type="caution">
    <text evidence="5">The sequence shown here is derived from an EMBL/GenBank/DDBJ whole genome shotgun (WGS) entry which is preliminary data.</text>
</comment>
<sequence>MCTWDATIDGKPAKMHLLDTTAQDPCETRPNDKMKWADGFLVVFSVTDRTSFESARALINHMQRLSAGRRPAAVLVGNKSDLRHFRVVTETEARDVAAVLGCPYMETSASEDYEGVAEAFTKLFAEARAAVKRDRIHSLLNRCPLSTISHIRDTLKSMTDSRARTNTF</sequence>
<comment type="catalytic activity">
    <reaction evidence="4">
        <text>GTP + H2O = GDP + phosphate + H(+)</text>
        <dbReference type="Rhea" id="RHEA:19669"/>
        <dbReference type="ChEBI" id="CHEBI:15377"/>
        <dbReference type="ChEBI" id="CHEBI:15378"/>
        <dbReference type="ChEBI" id="CHEBI:37565"/>
        <dbReference type="ChEBI" id="CHEBI:43474"/>
        <dbReference type="ChEBI" id="CHEBI:58189"/>
        <dbReference type="EC" id="3.6.5.2"/>
    </reaction>
</comment>
<dbReference type="PANTHER" id="PTHR45704">
    <property type="entry name" value="RAS-LIKE FAMILY MEMBER 11"/>
    <property type="match status" value="1"/>
</dbReference>
<dbReference type="EC" id="3.6.5.2" evidence="2"/>
<evidence type="ECO:0000256" key="4">
    <source>
        <dbReference type="ARBA" id="ARBA00048098"/>
    </source>
</evidence>
<dbReference type="PROSITE" id="PS51421">
    <property type="entry name" value="RAS"/>
    <property type="match status" value="1"/>
</dbReference>
<dbReference type="SUPFAM" id="SSF52540">
    <property type="entry name" value="P-loop containing nucleoside triphosphate hydrolases"/>
    <property type="match status" value="1"/>
</dbReference>
<evidence type="ECO:0000313" key="6">
    <source>
        <dbReference type="Proteomes" id="UP001209878"/>
    </source>
</evidence>
<dbReference type="GO" id="GO:0005525">
    <property type="term" value="F:GTP binding"/>
    <property type="evidence" value="ECO:0007669"/>
    <property type="project" value="InterPro"/>
</dbReference>
<dbReference type="GO" id="GO:0003925">
    <property type="term" value="F:G protein activity"/>
    <property type="evidence" value="ECO:0007669"/>
    <property type="project" value="UniProtKB-EC"/>
</dbReference>
<comment type="similarity">
    <text evidence="1">Belongs to the small GTPase superfamily. Ras family.</text>
</comment>
<dbReference type="InterPro" id="IPR051065">
    <property type="entry name" value="Ras-related_GTPase"/>
</dbReference>
<dbReference type="InterPro" id="IPR027417">
    <property type="entry name" value="P-loop_NTPase"/>
</dbReference>
<keyword evidence="3" id="KW-0378">Hydrolase</keyword>
<name>A0AAD9L4Y2_RIDPI</name>
<evidence type="ECO:0000256" key="1">
    <source>
        <dbReference type="ARBA" id="ARBA00008344"/>
    </source>
</evidence>
<reference evidence="5" key="1">
    <citation type="journal article" date="2023" name="Mol. Biol. Evol.">
        <title>Third-Generation Sequencing Reveals the Adaptive Role of the Epigenome in Three Deep-Sea Polychaetes.</title>
        <authorList>
            <person name="Perez M."/>
            <person name="Aroh O."/>
            <person name="Sun Y."/>
            <person name="Lan Y."/>
            <person name="Juniper S.K."/>
            <person name="Young C.R."/>
            <person name="Angers B."/>
            <person name="Qian P.Y."/>
        </authorList>
    </citation>
    <scope>NUCLEOTIDE SEQUENCE</scope>
    <source>
        <strain evidence="5">R07B-5</strain>
    </source>
</reference>
<dbReference type="EMBL" id="JAODUO010000320">
    <property type="protein sequence ID" value="KAK2183181.1"/>
    <property type="molecule type" value="Genomic_DNA"/>
</dbReference>
<dbReference type="Pfam" id="PF00071">
    <property type="entry name" value="Ras"/>
    <property type="match status" value="1"/>
</dbReference>
<accession>A0AAD9L4Y2</accession>
<proteinExistence type="inferred from homology"/>
<protein>
    <recommendedName>
        <fullName evidence="2">small monomeric GTPase</fullName>
        <ecNumber evidence="2">3.6.5.2</ecNumber>
    </recommendedName>
</protein>
<dbReference type="Gene3D" id="3.40.50.300">
    <property type="entry name" value="P-loop containing nucleotide triphosphate hydrolases"/>
    <property type="match status" value="1"/>
</dbReference>
<evidence type="ECO:0000313" key="5">
    <source>
        <dbReference type="EMBL" id="KAK2183181.1"/>
    </source>
</evidence>
<organism evidence="5 6">
    <name type="scientific">Ridgeia piscesae</name>
    <name type="common">Tubeworm</name>
    <dbReference type="NCBI Taxonomy" id="27915"/>
    <lineage>
        <taxon>Eukaryota</taxon>
        <taxon>Metazoa</taxon>
        <taxon>Spiralia</taxon>
        <taxon>Lophotrochozoa</taxon>
        <taxon>Annelida</taxon>
        <taxon>Polychaeta</taxon>
        <taxon>Sedentaria</taxon>
        <taxon>Canalipalpata</taxon>
        <taxon>Sabellida</taxon>
        <taxon>Siboglinidae</taxon>
        <taxon>Ridgeia</taxon>
    </lineage>
</organism>
<dbReference type="PROSITE" id="PS51419">
    <property type="entry name" value="RAB"/>
    <property type="match status" value="1"/>
</dbReference>
<dbReference type="Proteomes" id="UP001209878">
    <property type="component" value="Unassembled WGS sequence"/>
</dbReference>
<evidence type="ECO:0000256" key="3">
    <source>
        <dbReference type="ARBA" id="ARBA00022801"/>
    </source>
</evidence>
<gene>
    <name evidence="5" type="ORF">NP493_321g03003</name>
</gene>